<keyword evidence="6" id="KW-1185">Reference proteome</keyword>
<dbReference type="InterPro" id="IPR039422">
    <property type="entry name" value="MarR/SlyA-like"/>
</dbReference>
<dbReference type="RefSeq" id="WP_205122539.1">
    <property type="nucleotide sequence ID" value="NZ_JAFBCM010000001.1"/>
</dbReference>
<dbReference type="InterPro" id="IPR023187">
    <property type="entry name" value="Tscrpt_reg_MarR-type_CS"/>
</dbReference>
<dbReference type="PROSITE" id="PS50995">
    <property type="entry name" value="HTH_MARR_2"/>
    <property type="match status" value="1"/>
</dbReference>
<dbReference type="Proteomes" id="UP001595699">
    <property type="component" value="Unassembled WGS sequence"/>
</dbReference>
<dbReference type="PRINTS" id="PR00598">
    <property type="entry name" value="HTHMARR"/>
</dbReference>
<dbReference type="Gene3D" id="1.10.10.10">
    <property type="entry name" value="Winged helix-like DNA-binding domain superfamily/Winged helix DNA-binding domain"/>
    <property type="match status" value="1"/>
</dbReference>
<reference evidence="6" key="1">
    <citation type="journal article" date="2019" name="Int. J. Syst. Evol. Microbiol.">
        <title>The Global Catalogue of Microorganisms (GCM) 10K type strain sequencing project: providing services to taxonomists for standard genome sequencing and annotation.</title>
        <authorList>
            <consortium name="The Broad Institute Genomics Platform"/>
            <consortium name="The Broad Institute Genome Sequencing Center for Infectious Disease"/>
            <person name="Wu L."/>
            <person name="Ma J."/>
        </authorList>
    </citation>
    <scope>NUCLEOTIDE SEQUENCE [LARGE SCALE GENOMIC DNA]</scope>
    <source>
        <strain evidence="6">CGMCC 4.7241</strain>
    </source>
</reference>
<keyword evidence="2" id="KW-0238">DNA-binding</keyword>
<evidence type="ECO:0000313" key="6">
    <source>
        <dbReference type="Proteomes" id="UP001595699"/>
    </source>
</evidence>
<accession>A0ABV7Y6Q9</accession>
<evidence type="ECO:0000256" key="1">
    <source>
        <dbReference type="ARBA" id="ARBA00023015"/>
    </source>
</evidence>
<dbReference type="PANTHER" id="PTHR33164">
    <property type="entry name" value="TRANSCRIPTIONAL REGULATOR, MARR FAMILY"/>
    <property type="match status" value="1"/>
</dbReference>
<keyword evidence="3" id="KW-0804">Transcription</keyword>
<dbReference type="Pfam" id="PF01047">
    <property type="entry name" value="MarR"/>
    <property type="match status" value="1"/>
</dbReference>
<dbReference type="InterPro" id="IPR000835">
    <property type="entry name" value="HTH_MarR-typ"/>
</dbReference>
<evidence type="ECO:0000259" key="4">
    <source>
        <dbReference type="PROSITE" id="PS50995"/>
    </source>
</evidence>
<evidence type="ECO:0000256" key="2">
    <source>
        <dbReference type="ARBA" id="ARBA00023125"/>
    </source>
</evidence>
<sequence>MQAKNEDLLVAFWRMGRALKRSHGPLEPALLWVLHATACEGPSRLSDLAGRLQLDLSTVSRHVRTLEDAGYLERTPDKDDRRATQISISAKGTRILDEGRAAQVELLDSALTKWTESDRKNLERLLGRLANELEHNTVGTNA</sequence>
<dbReference type="SMART" id="SM00347">
    <property type="entry name" value="HTH_MARR"/>
    <property type="match status" value="1"/>
</dbReference>
<dbReference type="CDD" id="cd00090">
    <property type="entry name" value="HTH_ARSR"/>
    <property type="match status" value="1"/>
</dbReference>
<dbReference type="InterPro" id="IPR011991">
    <property type="entry name" value="ArsR-like_HTH"/>
</dbReference>
<dbReference type="SUPFAM" id="SSF46785">
    <property type="entry name" value="Winged helix' DNA-binding domain"/>
    <property type="match status" value="1"/>
</dbReference>
<proteinExistence type="predicted"/>
<evidence type="ECO:0000313" key="5">
    <source>
        <dbReference type="EMBL" id="MFC3760413.1"/>
    </source>
</evidence>
<name>A0ABV7Y6Q9_9ACTN</name>
<dbReference type="EMBL" id="JBHRZH010000005">
    <property type="protein sequence ID" value="MFC3760413.1"/>
    <property type="molecule type" value="Genomic_DNA"/>
</dbReference>
<keyword evidence="1" id="KW-0805">Transcription regulation</keyword>
<dbReference type="PANTHER" id="PTHR33164:SF57">
    <property type="entry name" value="MARR-FAMILY TRANSCRIPTIONAL REGULATOR"/>
    <property type="match status" value="1"/>
</dbReference>
<feature type="domain" description="HTH marR-type" evidence="4">
    <location>
        <begin position="1"/>
        <end position="131"/>
    </location>
</feature>
<dbReference type="InterPro" id="IPR036390">
    <property type="entry name" value="WH_DNA-bd_sf"/>
</dbReference>
<comment type="caution">
    <text evidence="5">The sequence shown here is derived from an EMBL/GenBank/DDBJ whole genome shotgun (WGS) entry which is preliminary data.</text>
</comment>
<protein>
    <submittedName>
        <fullName evidence="5">MarR family winged helix-turn-helix transcriptional regulator</fullName>
    </submittedName>
</protein>
<dbReference type="PROSITE" id="PS01117">
    <property type="entry name" value="HTH_MARR_1"/>
    <property type="match status" value="1"/>
</dbReference>
<evidence type="ECO:0000256" key="3">
    <source>
        <dbReference type="ARBA" id="ARBA00023163"/>
    </source>
</evidence>
<organism evidence="5 6">
    <name type="scientific">Tenggerimyces flavus</name>
    <dbReference type="NCBI Taxonomy" id="1708749"/>
    <lineage>
        <taxon>Bacteria</taxon>
        <taxon>Bacillati</taxon>
        <taxon>Actinomycetota</taxon>
        <taxon>Actinomycetes</taxon>
        <taxon>Propionibacteriales</taxon>
        <taxon>Nocardioidaceae</taxon>
        <taxon>Tenggerimyces</taxon>
    </lineage>
</organism>
<dbReference type="InterPro" id="IPR036388">
    <property type="entry name" value="WH-like_DNA-bd_sf"/>
</dbReference>
<gene>
    <name evidence="5" type="ORF">ACFOUW_06165</name>
</gene>